<evidence type="ECO:0000256" key="5">
    <source>
        <dbReference type="ARBA" id="ARBA00023236"/>
    </source>
</evidence>
<keyword evidence="3" id="KW-0741">SOS mutagenesis</keyword>
<dbReference type="Pfam" id="PF11799">
    <property type="entry name" value="IMS_C"/>
    <property type="match status" value="1"/>
</dbReference>
<feature type="domain" description="UmuC" evidence="6">
    <location>
        <begin position="3"/>
        <end position="181"/>
    </location>
</feature>
<reference evidence="7 8" key="1">
    <citation type="submission" date="2019-02" db="EMBL/GenBank/DDBJ databases">
        <authorList>
            <person name="Fomenkov A."/>
            <person name="Dubinina G."/>
            <person name="Grabovich M."/>
            <person name="Vincze T."/>
            <person name="Roberts R.J."/>
        </authorList>
    </citation>
    <scope>NUCLEOTIDE SEQUENCE [LARGE SCALE GENOMIC DNA]</scope>
    <source>
        <strain evidence="7 8">P</strain>
    </source>
</reference>
<dbReference type="Gene3D" id="3.30.70.270">
    <property type="match status" value="1"/>
</dbReference>
<dbReference type="Pfam" id="PF00817">
    <property type="entry name" value="IMS"/>
    <property type="match status" value="1"/>
</dbReference>
<evidence type="ECO:0000256" key="1">
    <source>
        <dbReference type="ARBA" id="ARBA00010945"/>
    </source>
</evidence>
<dbReference type="GO" id="GO:0042276">
    <property type="term" value="P:error-prone translesion synthesis"/>
    <property type="evidence" value="ECO:0007669"/>
    <property type="project" value="TreeGrafter"/>
</dbReference>
<dbReference type="InterPro" id="IPR043128">
    <property type="entry name" value="Rev_trsase/Diguanyl_cyclase"/>
</dbReference>
<dbReference type="InterPro" id="IPR025188">
    <property type="entry name" value="DUF4113"/>
</dbReference>
<organism evidence="7 8">
    <name type="scientific">Thiospirochaeta perfilievii</name>
    <dbReference type="NCBI Taxonomy" id="252967"/>
    <lineage>
        <taxon>Bacteria</taxon>
        <taxon>Pseudomonadati</taxon>
        <taxon>Spirochaetota</taxon>
        <taxon>Spirochaetia</taxon>
        <taxon>Spirochaetales</taxon>
        <taxon>Spirochaetaceae</taxon>
        <taxon>Thiospirochaeta</taxon>
    </lineage>
</organism>
<dbReference type="SUPFAM" id="SSF56672">
    <property type="entry name" value="DNA/RNA polymerases"/>
    <property type="match status" value="1"/>
</dbReference>
<dbReference type="Pfam" id="PF13438">
    <property type="entry name" value="DUF4113"/>
    <property type="match status" value="1"/>
</dbReference>
<dbReference type="AlphaFoldDB" id="A0A5C1QEK7"/>
<keyword evidence="5" id="KW-0742">SOS response</keyword>
<evidence type="ECO:0000259" key="6">
    <source>
        <dbReference type="PROSITE" id="PS50173"/>
    </source>
</evidence>
<reference evidence="7 8" key="2">
    <citation type="submission" date="2019-09" db="EMBL/GenBank/DDBJ databases">
        <title>Complete Genome Sequence and Methylome Analysis of free living Spirochaetas.</title>
        <authorList>
            <person name="Leshcheva N."/>
            <person name="Mikheeva N."/>
        </authorList>
    </citation>
    <scope>NUCLEOTIDE SEQUENCE [LARGE SCALE GENOMIC DNA]</scope>
    <source>
        <strain evidence="7 8">P</strain>
    </source>
</reference>
<keyword evidence="8" id="KW-1185">Reference proteome</keyword>
<dbReference type="PROSITE" id="PS50173">
    <property type="entry name" value="UMUC"/>
    <property type="match status" value="1"/>
</dbReference>
<dbReference type="KEGG" id="sper:EW093_10560"/>
<evidence type="ECO:0000256" key="4">
    <source>
        <dbReference type="ARBA" id="ARBA00023204"/>
    </source>
</evidence>
<dbReference type="InterPro" id="IPR017961">
    <property type="entry name" value="DNA_pol_Y-fam_little_finger"/>
</dbReference>
<dbReference type="CDD" id="cd01700">
    <property type="entry name" value="PolY_Pol_V_umuC"/>
    <property type="match status" value="1"/>
</dbReference>
<dbReference type="Proteomes" id="UP000323824">
    <property type="component" value="Chromosome"/>
</dbReference>
<dbReference type="Gene3D" id="3.40.1170.60">
    <property type="match status" value="1"/>
</dbReference>
<dbReference type="GO" id="GO:0005829">
    <property type="term" value="C:cytosol"/>
    <property type="evidence" value="ECO:0007669"/>
    <property type="project" value="TreeGrafter"/>
</dbReference>
<dbReference type="EMBL" id="CP035807">
    <property type="protein sequence ID" value="QEN05134.1"/>
    <property type="molecule type" value="Genomic_DNA"/>
</dbReference>
<evidence type="ECO:0000313" key="7">
    <source>
        <dbReference type="EMBL" id="QEN05134.1"/>
    </source>
</evidence>
<dbReference type="OrthoDB" id="9808813at2"/>
<dbReference type="GO" id="GO:0009432">
    <property type="term" value="P:SOS response"/>
    <property type="evidence" value="ECO:0007669"/>
    <property type="project" value="UniProtKB-KW"/>
</dbReference>
<dbReference type="PANTHER" id="PTHR11076">
    <property type="entry name" value="DNA REPAIR POLYMERASE UMUC / TRANSFERASE FAMILY MEMBER"/>
    <property type="match status" value="1"/>
</dbReference>
<keyword evidence="2" id="KW-0227">DNA damage</keyword>
<keyword evidence="4" id="KW-0234">DNA repair</keyword>
<dbReference type="RefSeq" id="WP_149568375.1">
    <property type="nucleotide sequence ID" value="NZ_CP035807.1"/>
</dbReference>
<name>A0A5C1QEK7_9SPIO</name>
<proteinExistence type="inferred from homology"/>
<evidence type="ECO:0000256" key="3">
    <source>
        <dbReference type="ARBA" id="ARBA00023199"/>
    </source>
</evidence>
<gene>
    <name evidence="7" type="ORF">EW093_10560</name>
</gene>
<sequence>MPISLIDCNSFYASCEKIFRPDLRDRPVVVLSNNDGCIVAMSSEAKKLKIPRGTPLFKLKDLFERNNVEVFSSNYALYGDISRRIMSIIMDSTDKTEIYSIDEAFANWDFIDPVEEAYNLRLKIKQWTGMTVSIGLAQTKTLAKIANHIGKKNREGIYWIREEIREDILRDTAIEDVWGIGRQISLFLRSRNVFTAYDFIQLDDWWIKKHLSIVSLRTKWELEGRPSIEFETEVKENRAIMSSKSFGEPIKDLENLLEATKSYVHDAFNKMTRQNLKGKSITIYLTTNRFRNKDKQYSNSITIDLEDYSDYLPDFIKAADMGIKQIYKMGYLYKKTSVLLSDLRTSKEITPDLFTLKDPRFKKIQTSVNEINKKYGNGTVTCNLNKSKNSKWFMKREMLSPRYTTSWKEIPKIN</sequence>
<dbReference type="GO" id="GO:0003684">
    <property type="term" value="F:damaged DNA binding"/>
    <property type="evidence" value="ECO:0007669"/>
    <property type="project" value="InterPro"/>
</dbReference>
<dbReference type="InterPro" id="IPR050116">
    <property type="entry name" value="DNA_polymerase-Y"/>
</dbReference>
<evidence type="ECO:0000313" key="8">
    <source>
        <dbReference type="Proteomes" id="UP000323824"/>
    </source>
</evidence>
<dbReference type="InterPro" id="IPR001126">
    <property type="entry name" value="UmuC"/>
</dbReference>
<accession>A0A5C1QEK7</accession>
<protein>
    <submittedName>
        <fullName evidence="7">Y-family DNA polymerase</fullName>
    </submittedName>
</protein>
<comment type="similarity">
    <text evidence="1">Belongs to the DNA polymerase type-Y family.</text>
</comment>
<dbReference type="InterPro" id="IPR043502">
    <property type="entry name" value="DNA/RNA_pol_sf"/>
</dbReference>
<dbReference type="GO" id="GO:0006281">
    <property type="term" value="P:DNA repair"/>
    <property type="evidence" value="ECO:0007669"/>
    <property type="project" value="UniProtKB-KW"/>
</dbReference>
<evidence type="ECO:0000256" key="2">
    <source>
        <dbReference type="ARBA" id="ARBA00022763"/>
    </source>
</evidence>
<dbReference type="PANTHER" id="PTHR11076:SF34">
    <property type="entry name" value="PROTEIN UMUC"/>
    <property type="match status" value="1"/>
</dbReference>
<dbReference type="GO" id="GO:0003887">
    <property type="term" value="F:DNA-directed DNA polymerase activity"/>
    <property type="evidence" value="ECO:0007669"/>
    <property type="project" value="TreeGrafter"/>
</dbReference>